<dbReference type="GO" id="GO:0016740">
    <property type="term" value="F:transferase activity"/>
    <property type="evidence" value="ECO:0007669"/>
    <property type="project" value="UniProtKB-KW"/>
</dbReference>
<dbReference type="EMBL" id="CSTD01000001">
    <property type="protein sequence ID" value="CPR07221.1"/>
    <property type="molecule type" value="Genomic_DNA"/>
</dbReference>
<reference evidence="1 2" key="1">
    <citation type="submission" date="2015-03" db="EMBL/GenBank/DDBJ databases">
        <authorList>
            <person name="Murphy D."/>
        </authorList>
    </citation>
    <scope>NUCLEOTIDE SEQUENCE [LARGE SCALE GENOMIC DNA]</scope>
    <source>
        <strain evidence="1 2">DSM 44277</strain>
    </source>
</reference>
<protein>
    <submittedName>
        <fullName evidence="1">Putative glycosyltransferase</fullName>
    </submittedName>
</protein>
<organism evidence="1 2">
    <name type="scientific">Mycobacterium bohemicum DSM 44277</name>
    <dbReference type="NCBI Taxonomy" id="1236609"/>
    <lineage>
        <taxon>Bacteria</taxon>
        <taxon>Bacillati</taxon>
        <taxon>Actinomycetota</taxon>
        <taxon>Actinomycetes</taxon>
        <taxon>Mycobacteriales</taxon>
        <taxon>Mycobacteriaceae</taxon>
        <taxon>Mycobacterium</taxon>
    </lineage>
</organism>
<sequence length="61" mass="6536">MAAADLRMGDKDGSMPMWDPDTGGGYDGLGAYAVNRNRWAESTLAVIPTLQHAQRSSTVPQ</sequence>
<accession>A0A0U0W4G0</accession>
<keyword evidence="1" id="KW-0808">Transferase</keyword>
<evidence type="ECO:0000313" key="2">
    <source>
        <dbReference type="Proteomes" id="UP000198875"/>
    </source>
</evidence>
<proteinExistence type="predicted"/>
<name>A0A0U0W4G0_MYCBE</name>
<dbReference type="AlphaFoldDB" id="A0A0U0W4G0"/>
<gene>
    <name evidence="1" type="ORF">BN971_00958</name>
</gene>
<evidence type="ECO:0000313" key="1">
    <source>
        <dbReference type="EMBL" id="CPR07221.1"/>
    </source>
</evidence>
<dbReference type="Proteomes" id="UP000198875">
    <property type="component" value="Unassembled WGS sequence"/>
</dbReference>